<dbReference type="GO" id="GO:0048500">
    <property type="term" value="C:signal recognition particle"/>
    <property type="evidence" value="ECO:0007669"/>
    <property type="project" value="UniProtKB-UniRule"/>
</dbReference>
<accession>A0A2W0HLM1</accession>
<dbReference type="InterPro" id="IPR004125">
    <property type="entry name" value="Signal_recog_particle_SRP54_M"/>
</dbReference>
<dbReference type="AlphaFoldDB" id="A0A2W0HLM1"/>
<dbReference type="OrthoDB" id="9804720at2"/>
<keyword evidence="4 9" id="KW-0694">RNA-binding</keyword>
<keyword evidence="2 9" id="KW-0547">Nucleotide-binding</keyword>
<sequence length="450" mass="49435">MAFEGLAERLQGTLNKIRGKGKVSEADVKVMMREVRLALLEADVNFKVVKDFIARVKERAVGQEVLESLTPGQQVVKVVNEELTALMGGEQSKIATAQKPPTVVMMVGLQGAGKTTTTGKLANHLRKKHNRNPLMVAADIYRPAAIKQLETLGKQLNMPVFSMGDQVSPVEIARNAIAKAKEDHHDYVLIDTAGRLHIDEELMSELDDVKELAKPDEILLVIDAMTGQDAVNVAESFNERLGITGAVLTKLDGDTRGGAALSVRAVTGTPIKFAGMGEKTDALEPFHPERMASRILGMGDVLTLIEKAQTNVDEERAKELERKMRTNELTFDDFLEQLAQVRSMGPLDELLNMMPGAGKMKGLKNVQVDEKQIGQIEAIVRSMTKAEKEDPSILNASRRRRIAKGSGTSIQDVNRLIKQFGEMKKMMKQMSGMQKGKKKGGMGGMKFPFM</sequence>
<evidence type="ECO:0000256" key="3">
    <source>
        <dbReference type="ARBA" id="ARBA00022801"/>
    </source>
</evidence>
<dbReference type="InterPro" id="IPR022941">
    <property type="entry name" value="SRP54"/>
</dbReference>
<gene>
    <name evidence="9" type="primary">ffh</name>
    <name evidence="11" type="ORF">CR205_05190</name>
</gene>
<dbReference type="SMART" id="SM00963">
    <property type="entry name" value="SRP54_N"/>
    <property type="match status" value="1"/>
</dbReference>
<protein>
    <recommendedName>
        <fullName evidence="9">Signal recognition particle protein</fullName>
        <ecNumber evidence="9">3.6.5.4</ecNumber>
    </recommendedName>
    <alternativeName>
        <fullName evidence="9">Fifty-four homolog</fullName>
    </alternativeName>
</protein>
<feature type="binding site" evidence="9">
    <location>
        <begin position="108"/>
        <end position="115"/>
    </location>
    <ligand>
        <name>GTP</name>
        <dbReference type="ChEBI" id="CHEBI:37565"/>
    </ligand>
</feature>
<keyword evidence="3 9" id="KW-0378">Hydrolase</keyword>
<dbReference type="PANTHER" id="PTHR11564">
    <property type="entry name" value="SIGNAL RECOGNITION PARTICLE 54K PROTEIN SRP54"/>
    <property type="match status" value="1"/>
</dbReference>
<dbReference type="SMART" id="SM00962">
    <property type="entry name" value="SRP54"/>
    <property type="match status" value="1"/>
</dbReference>
<reference evidence="11 12" key="1">
    <citation type="submission" date="2017-10" db="EMBL/GenBank/DDBJ databases">
        <title>Bacillus sp. nov., a halophilic bacterium isolated from a Yangshapao Lake.</title>
        <authorList>
            <person name="Wang H."/>
        </authorList>
    </citation>
    <scope>NUCLEOTIDE SEQUENCE [LARGE SCALE GENOMIC DNA]</scope>
    <source>
        <strain evidence="11 12">YSP-3</strain>
    </source>
</reference>
<dbReference type="Pfam" id="PF00448">
    <property type="entry name" value="SRP54"/>
    <property type="match status" value="1"/>
</dbReference>
<dbReference type="InterPro" id="IPR004780">
    <property type="entry name" value="SRP"/>
</dbReference>
<dbReference type="NCBIfam" id="TIGR00959">
    <property type="entry name" value="ffh"/>
    <property type="match status" value="1"/>
</dbReference>
<dbReference type="GO" id="GO:0003924">
    <property type="term" value="F:GTPase activity"/>
    <property type="evidence" value="ECO:0007669"/>
    <property type="project" value="UniProtKB-UniRule"/>
</dbReference>
<dbReference type="Pfam" id="PF02978">
    <property type="entry name" value="SRP_SPB"/>
    <property type="match status" value="1"/>
</dbReference>
<dbReference type="InterPro" id="IPR042101">
    <property type="entry name" value="SRP54_N_sf"/>
</dbReference>
<dbReference type="InterPro" id="IPR027417">
    <property type="entry name" value="P-loop_NTPase"/>
</dbReference>
<dbReference type="EC" id="3.6.5.4" evidence="9"/>
<dbReference type="SMART" id="SM00382">
    <property type="entry name" value="AAA"/>
    <property type="match status" value="1"/>
</dbReference>
<dbReference type="GO" id="GO:0008312">
    <property type="term" value="F:7S RNA binding"/>
    <property type="evidence" value="ECO:0007669"/>
    <property type="project" value="InterPro"/>
</dbReference>
<dbReference type="GO" id="GO:0006614">
    <property type="term" value="P:SRP-dependent cotranslational protein targeting to membrane"/>
    <property type="evidence" value="ECO:0007669"/>
    <property type="project" value="InterPro"/>
</dbReference>
<dbReference type="SUPFAM" id="SSF47446">
    <property type="entry name" value="Signal peptide-binding domain"/>
    <property type="match status" value="1"/>
</dbReference>
<dbReference type="InterPro" id="IPR000897">
    <property type="entry name" value="SRP54_GTPase_dom"/>
</dbReference>
<evidence type="ECO:0000256" key="6">
    <source>
        <dbReference type="ARBA" id="ARBA00023135"/>
    </source>
</evidence>
<dbReference type="InterPro" id="IPR003593">
    <property type="entry name" value="AAA+_ATPase"/>
</dbReference>
<evidence type="ECO:0000256" key="8">
    <source>
        <dbReference type="ARBA" id="ARBA00048027"/>
    </source>
</evidence>
<keyword evidence="6 9" id="KW-0733">Signal recognition particle</keyword>
<evidence type="ECO:0000256" key="1">
    <source>
        <dbReference type="ARBA" id="ARBA00005450"/>
    </source>
</evidence>
<dbReference type="EMBL" id="PDOF01000001">
    <property type="protein sequence ID" value="PYZ97992.1"/>
    <property type="molecule type" value="Genomic_DNA"/>
</dbReference>
<comment type="caution">
    <text evidence="11">The sequence shown here is derived from an EMBL/GenBank/DDBJ whole genome shotgun (WGS) entry which is preliminary data.</text>
</comment>
<dbReference type="Gene3D" id="3.40.50.300">
    <property type="entry name" value="P-loop containing nucleotide triphosphate hydrolases"/>
    <property type="match status" value="1"/>
</dbReference>
<dbReference type="Pfam" id="PF02881">
    <property type="entry name" value="SRP54_N"/>
    <property type="match status" value="1"/>
</dbReference>
<evidence type="ECO:0000313" key="11">
    <source>
        <dbReference type="EMBL" id="PYZ97992.1"/>
    </source>
</evidence>
<dbReference type="Proteomes" id="UP000248066">
    <property type="component" value="Unassembled WGS sequence"/>
</dbReference>
<evidence type="ECO:0000313" key="12">
    <source>
        <dbReference type="Proteomes" id="UP000248066"/>
    </source>
</evidence>
<comment type="catalytic activity">
    <reaction evidence="8 9">
        <text>GTP + H2O = GDP + phosphate + H(+)</text>
        <dbReference type="Rhea" id="RHEA:19669"/>
        <dbReference type="ChEBI" id="CHEBI:15377"/>
        <dbReference type="ChEBI" id="CHEBI:15378"/>
        <dbReference type="ChEBI" id="CHEBI:37565"/>
        <dbReference type="ChEBI" id="CHEBI:43474"/>
        <dbReference type="ChEBI" id="CHEBI:58189"/>
        <dbReference type="EC" id="3.6.5.4"/>
    </reaction>
</comment>
<comment type="subunit">
    <text evidence="9">Part of the signal recognition particle protein translocation system, which is composed of SRP and FtsY.</text>
</comment>
<evidence type="ECO:0000256" key="7">
    <source>
        <dbReference type="ARBA" id="ARBA00023274"/>
    </source>
</evidence>
<dbReference type="PANTHER" id="PTHR11564:SF5">
    <property type="entry name" value="SIGNAL RECOGNITION PARTICLE SUBUNIT SRP54"/>
    <property type="match status" value="1"/>
</dbReference>
<dbReference type="Gene3D" id="1.10.260.30">
    <property type="entry name" value="Signal recognition particle, SRP54 subunit, M-domain"/>
    <property type="match status" value="1"/>
</dbReference>
<evidence type="ECO:0000256" key="9">
    <source>
        <dbReference type="HAMAP-Rule" id="MF_00306"/>
    </source>
</evidence>
<keyword evidence="5 9" id="KW-0342">GTP-binding</keyword>
<proteinExistence type="inferred from homology"/>
<name>A0A2W0HLM1_9BACI</name>
<keyword evidence="9" id="KW-0963">Cytoplasm</keyword>
<dbReference type="CDD" id="cd18539">
    <property type="entry name" value="SRP_G"/>
    <property type="match status" value="1"/>
</dbReference>
<evidence type="ECO:0000256" key="4">
    <source>
        <dbReference type="ARBA" id="ARBA00022884"/>
    </source>
</evidence>
<organism evidence="11 12">
    <name type="scientific">Alteribacter lacisalsi</name>
    <dbReference type="NCBI Taxonomy" id="2045244"/>
    <lineage>
        <taxon>Bacteria</taxon>
        <taxon>Bacillati</taxon>
        <taxon>Bacillota</taxon>
        <taxon>Bacilli</taxon>
        <taxon>Bacillales</taxon>
        <taxon>Bacillaceae</taxon>
        <taxon>Alteribacter</taxon>
    </lineage>
</organism>
<dbReference type="GO" id="GO:0005525">
    <property type="term" value="F:GTP binding"/>
    <property type="evidence" value="ECO:0007669"/>
    <property type="project" value="UniProtKB-UniRule"/>
</dbReference>
<feature type="binding site" evidence="9">
    <location>
        <begin position="191"/>
        <end position="195"/>
    </location>
    <ligand>
        <name>GTP</name>
        <dbReference type="ChEBI" id="CHEBI:37565"/>
    </ligand>
</feature>
<dbReference type="PROSITE" id="PS00300">
    <property type="entry name" value="SRP54"/>
    <property type="match status" value="1"/>
</dbReference>
<dbReference type="InterPro" id="IPR013822">
    <property type="entry name" value="Signal_recog_particl_SRP54_hlx"/>
</dbReference>
<comment type="similarity">
    <text evidence="1 9">Belongs to the GTP-binding SRP family. SRP54 subfamily.</text>
</comment>
<comment type="subcellular location">
    <subcellularLocation>
        <location evidence="9">Cytoplasm</location>
    </subcellularLocation>
    <text evidence="9">The SRP-RNC complex is targeted to the cytoplasmic membrane.</text>
</comment>
<evidence type="ECO:0000256" key="2">
    <source>
        <dbReference type="ARBA" id="ARBA00022741"/>
    </source>
</evidence>
<dbReference type="FunFam" id="3.40.50.300:FF:000022">
    <property type="entry name" value="Signal recognition particle 54 kDa subunit"/>
    <property type="match status" value="1"/>
</dbReference>
<dbReference type="Gene3D" id="1.20.120.140">
    <property type="entry name" value="Signal recognition particle SRP54, nucleotide-binding domain"/>
    <property type="match status" value="1"/>
</dbReference>
<keyword evidence="12" id="KW-1185">Reference proteome</keyword>
<evidence type="ECO:0000256" key="5">
    <source>
        <dbReference type="ARBA" id="ARBA00023134"/>
    </source>
</evidence>
<dbReference type="InterPro" id="IPR036891">
    <property type="entry name" value="Signal_recog_part_SRP54_M_sf"/>
</dbReference>
<feature type="domain" description="SRP54-type proteins GTP-binding" evidence="10">
    <location>
        <begin position="270"/>
        <end position="283"/>
    </location>
</feature>
<comment type="function">
    <text evidence="9">Involved in targeting and insertion of nascent membrane proteins into the cytoplasmic membrane. Binds to the hydrophobic signal sequence of the ribosome-nascent chain (RNC) as it emerges from the ribosomes. The SRP-RNC complex is then targeted to the cytoplasmic membrane where it interacts with the SRP receptor FtsY.</text>
</comment>
<comment type="domain">
    <text evidence="9">Composed of three domains: the N-terminal N domain, which is responsible for interactions with the ribosome, the central G domain, which binds GTP, and the C-terminal M domain, which binds the RNA and the signal sequence of the RNC.</text>
</comment>
<feature type="binding site" evidence="9">
    <location>
        <begin position="249"/>
        <end position="252"/>
    </location>
    <ligand>
        <name>GTP</name>
        <dbReference type="ChEBI" id="CHEBI:37565"/>
    </ligand>
</feature>
<dbReference type="RefSeq" id="WP_110517622.1">
    <property type="nucleotide sequence ID" value="NZ_PDOF01000001.1"/>
</dbReference>
<keyword evidence="7 9" id="KW-0687">Ribonucleoprotein</keyword>
<dbReference type="SUPFAM" id="SSF52540">
    <property type="entry name" value="P-loop containing nucleoside triphosphate hydrolases"/>
    <property type="match status" value="1"/>
</dbReference>
<dbReference type="HAMAP" id="MF_00306">
    <property type="entry name" value="SRP54"/>
    <property type="match status" value="1"/>
</dbReference>
<evidence type="ECO:0000259" key="10">
    <source>
        <dbReference type="PROSITE" id="PS00300"/>
    </source>
</evidence>